<dbReference type="InterPro" id="IPR036736">
    <property type="entry name" value="ACP-like_sf"/>
</dbReference>
<comment type="cofactor">
    <cofactor evidence="1">
        <name>pantetheine 4'-phosphate</name>
        <dbReference type="ChEBI" id="CHEBI:47942"/>
    </cofactor>
</comment>
<feature type="non-terminal residue" evidence="6">
    <location>
        <position position="620"/>
    </location>
</feature>
<dbReference type="InterPro" id="IPR009081">
    <property type="entry name" value="PP-bd_ACP"/>
</dbReference>
<dbReference type="InterPro" id="IPR001242">
    <property type="entry name" value="Condensation_dom"/>
</dbReference>
<comment type="caution">
    <text evidence="6">The sequence shown here is derived from an EMBL/GenBank/DDBJ whole genome shotgun (WGS) entry which is preliminary data.</text>
</comment>
<dbReference type="Proteomes" id="UP001431429">
    <property type="component" value="Unassembled WGS sequence"/>
</dbReference>
<dbReference type="InterPro" id="IPR023213">
    <property type="entry name" value="CAT-like_dom_sf"/>
</dbReference>
<feature type="compositionally biased region" description="Low complexity" evidence="4">
    <location>
        <begin position="1"/>
        <end position="16"/>
    </location>
</feature>
<organism evidence="6 7">
    <name type="scientific">Streptomyces albipurpureus</name>
    <dbReference type="NCBI Taxonomy" id="2897419"/>
    <lineage>
        <taxon>Bacteria</taxon>
        <taxon>Bacillati</taxon>
        <taxon>Actinomycetota</taxon>
        <taxon>Actinomycetes</taxon>
        <taxon>Kitasatosporales</taxon>
        <taxon>Streptomycetaceae</taxon>
        <taxon>Streptomyces</taxon>
    </lineage>
</organism>
<dbReference type="Gene3D" id="1.10.1200.10">
    <property type="entry name" value="ACP-like"/>
    <property type="match status" value="1"/>
</dbReference>
<evidence type="ECO:0000259" key="5">
    <source>
        <dbReference type="PROSITE" id="PS50075"/>
    </source>
</evidence>
<dbReference type="SUPFAM" id="SSF56801">
    <property type="entry name" value="Acetyl-CoA synthetase-like"/>
    <property type="match status" value="1"/>
</dbReference>
<dbReference type="PANTHER" id="PTHR45527">
    <property type="entry name" value="NONRIBOSOMAL PEPTIDE SYNTHETASE"/>
    <property type="match status" value="1"/>
</dbReference>
<dbReference type="Gene3D" id="3.30.559.30">
    <property type="entry name" value="Nonribosomal peptide synthetase, condensation domain"/>
    <property type="match status" value="1"/>
</dbReference>
<feature type="non-terminal residue" evidence="6">
    <location>
        <position position="1"/>
    </location>
</feature>
<feature type="region of interest" description="Disordered" evidence="4">
    <location>
        <begin position="1"/>
        <end position="22"/>
    </location>
</feature>
<dbReference type="InterPro" id="IPR020806">
    <property type="entry name" value="PKS_PP-bd"/>
</dbReference>
<dbReference type="Pfam" id="PF00668">
    <property type="entry name" value="Condensation"/>
    <property type="match status" value="1"/>
</dbReference>
<dbReference type="Gene3D" id="3.40.50.980">
    <property type="match status" value="1"/>
</dbReference>
<evidence type="ECO:0000256" key="1">
    <source>
        <dbReference type="ARBA" id="ARBA00001957"/>
    </source>
</evidence>
<protein>
    <submittedName>
        <fullName evidence="6">Condensation domain-containing protein</fullName>
    </submittedName>
</protein>
<dbReference type="EMBL" id="JAMQAW010000082">
    <property type="protein sequence ID" value="MCM2393649.1"/>
    <property type="molecule type" value="Genomic_DNA"/>
</dbReference>
<evidence type="ECO:0000256" key="4">
    <source>
        <dbReference type="SAM" id="MobiDB-lite"/>
    </source>
</evidence>
<sequence length="620" mass="67712">LDHTQLPTPTTPTTQPTRPPRGEQEIRIARVFTDVLGLESVGADDDFFVLGGHSLLATQVVARIRALGAECSIRDVFEAKTVAGLSARLTERATIQRPQLTDVVRPTRLPLSFAQQRLWFLDQMEGPGDTYNLPFATRLRGPLDVTALESALADVVARHESLRTRFDVQGGEPSQRVLHPADVQVPFTVVDVPEEWLAETVETAAGELFHLAEDLPLRVTLLKVADDDHVLMVLMHHIATDEWSMGPLLTDLDTAYAARTAGRAPDFTPLPVQYADFALWQRQLLGNPDDPTSLTTRQTTHWRTTLADLPDEIPLPTDRPRPPVPSHRGDTVEVPLAADLVAGLDRLAQDSGATMFMVVHAAVAALLHRLGAGDDIPLGSPVAGRGDEALDDLVGFFVNTVVLRTDLSGIPTFAELLDRVLETDLSALDHIDLPFDSVVEAVNPERSLTRHPLFQTMVAYEGGGPDLTRLFNTAAEEHRIHSGAAKFDLDILFRRLPKGIGTDEMTCGVRFATDLFDRGTVEALADRLLRLLAQAVAEPDRPIADLELLSADEHAQLAQWNTTERPVPNETIIDILARQVTATPDETAVVAGETHLTFTQLATASDQLAHLLITEGIGPD</sequence>
<dbReference type="Pfam" id="PF00550">
    <property type="entry name" value="PP-binding"/>
    <property type="match status" value="1"/>
</dbReference>
<reference evidence="6" key="1">
    <citation type="submission" date="2022-06" db="EMBL/GenBank/DDBJ databases">
        <title>Genome public.</title>
        <authorList>
            <person name="Sun Q."/>
        </authorList>
    </citation>
    <scope>NUCLEOTIDE SEQUENCE</scope>
    <source>
        <strain evidence="6">CWNU-1</strain>
    </source>
</reference>
<accession>A0ABT0UYJ9</accession>
<keyword evidence="3" id="KW-0597">Phosphoprotein</keyword>
<evidence type="ECO:0000256" key="3">
    <source>
        <dbReference type="ARBA" id="ARBA00022553"/>
    </source>
</evidence>
<keyword evidence="7" id="KW-1185">Reference proteome</keyword>
<evidence type="ECO:0000313" key="6">
    <source>
        <dbReference type="EMBL" id="MCM2393649.1"/>
    </source>
</evidence>
<proteinExistence type="predicted"/>
<keyword evidence="2" id="KW-0596">Phosphopantetheine</keyword>
<dbReference type="RefSeq" id="WP_250923946.1">
    <property type="nucleotide sequence ID" value="NZ_JAMQAW010000082.1"/>
</dbReference>
<feature type="region of interest" description="Disordered" evidence="4">
    <location>
        <begin position="310"/>
        <end position="329"/>
    </location>
</feature>
<dbReference type="CDD" id="cd19540">
    <property type="entry name" value="LCL_NRPS-like"/>
    <property type="match status" value="1"/>
</dbReference>
<dbReference type="PROSITE" id="PS50075">
    <property type="entry name" value="CARRIER"/>
    <property type="match status" value="1"/>
</dbReference>
<dbReference type="PANTHER" id="PTHR45527:SF1">
    <property type="entry name" value="FATTY ACID SYNTHASE"/>
    <property type="match status" value="1"/>
</dbReference>
<feature type="domain" description="Carrier" evidence="5">
    <location>
        <begin position="19"/>
        <end position="93"/>
    </location>
</feature>
<evidence type="ECO:0000313" key="7">
    <source>
        <dbReference type="Proteomes" id="UP001431429"/>
    </source>
</evidence>
<dbReference type="SUPFAM" id="SSF47336">
    <property type="entry name" value="ACP-like"/>
    <property type="match status" value="1"/>
</dbReference>
<dbReference type="SMART" id="SM00823">
    <property type="entry name" value="PKS_PP"/>
    <property type="match status" value="1"/>
</dbReference>
<evidence type="ECO:0000256" key="2">
    <source>
        <dbReference type="ARBA" id="ARBA00022450"/>
    </source>
</evidence>
<dbReference type="SUPFAM" id="SSF52777">
    <property type="entry name" value="CoA-dependent acyltransferases"/>
    <property type="match status" value="2"/>
</dbReference>
<gene>
    <name evidence="6" type="ORF">NBG84_36180</name>
</gene>
<dbReference type="Gene3D" id="3.30.559.10">
    <property type="entry name" value="Chloramphenicol acetyltransferase-like domain"/>
    <property type="match status" value="1"/>
</dbReference>
<name>A0ABT0UYJ9_9ACTN</name>